<organism evidence="3 4">
    <name type="scientific">Eleusine coracana subsp. coracana</name>
    <dbReference type="NCBI Taxonomy" id="191504"/>
    <lineage>
        <taxon>Eukaryota</taxon>
        <taxon>Viridiplantae</taxon>
        <taxon>Streptophyta</taxon>
        <taxon>Embryophyta</taxon>
        <taxon>Tracheophyta</taxon>
        <taxon>Spermatophyta</taxon>
        <taxon>Magnoliopsida</taxon>
        <taxon>Liliopsida</taxon>
        <taxon>Poales</taxon>
        <taxon>Poaceae</taxon>
        <taxon>PACMAD clade</taxon>
        <taxon>Chloridoideae</taxon>
        <taxon>Cynodonteae</taxon>
        <taxon>Eleusininae</taxon>
        <taxon>Eleusine</taxon>
    </lineage>
</organism>
<reference evidence="3" key="1">
    <citation type="journal article" date="2018" name="DNA Res.">
        <title>Multiple hybrid de novo genome assembly of finger millet, an orphan allotetraploid crop.</title>
        <authorList>
            <person name="Hatakeyama M."/>
            <person name="Aluri S."/>
            <person name="Balachadran M.T."/>
            <person name="Sivarajan S.R."/>
            <person name="Patrignani A."/>
            <person name="Gruter S."/>
            <person name="Poveda L."/>
            <person name="Shimizu-Inatsugi R."/>
            <person name="Baeten J."/>
            <person name="Francoijs K.J."/>
            <person name="Nataraja K.N."/>
            <person name="Reddy Y.A.N."/>
            <person name="Phadnis S."/>
            <person name="Ravikumar R.L."/>
            <person name="Schlapbach R."/>
            <person name="Sreeman S.M."/>
            <person name="Shimizu K.K."/>
        </authorList>
    </citation>
    <scope>NUCLEOTIDE SEQUENCE</scope>
</reference>
<evidence type="ECO:0000313" key="3">
    <source>
        <dbReference type="EMBL" id="GJN37204.1"/>
    </source>
</evidence>
<keyword evidence="4" id="KW-1185">Reference proteome</keyword>
<proteinExistence type="predicted"/>
<sequence>MVSSFQEKLTTMEAENQLIRQQALLRTPVRTIPENRSPKSVCGLFIYSFLFHWQKLVIIFIFVSCTNVALLVLLANITNGSPLSEEQKTPHGTPPAYGSFAHARASFYERQHESVDALINCVSDNIGFSEGKPVAAITIYKCLVHWKIFETEKTSVFDQLIQIFGSAMQKHDSNEDLAYWLSNSSTLLIMLQKSLKAAGSSGTTPQKRPQTQSSFLGRMVFRSSNITVDMDLVRQIEAKYPAFLFKQQLTAFVEGLYGMIRDNVKKDLSSLLSHAIQVPRTMKASMVIFKKFRISYDEIINDLCPVLSVQQLYKICTQYWDDKYNTESVSEEVLEEMRTLMTKELSQDSSANTFLLDDEISMPISLEEIADSMDAKEFQNIAPPSELVAIPAFQFLKS</sequence>
<dbReference type="Proteomes" id="UP001054889">
    <property type="component" value="Unassembled WGS sequence"/>
</dbReference>
<feature type="transmembrane region" description="Helical" evidence="1">
    <location>
        <begin position="56"/>
        <end position="77"/>
    </location>
</feature>
<dbReference type="InterPro" id="IPR052072">
    <property type="entry name" value="Vascular_dev_regulator"/>
</dbReference>
<dbReference type="AlphaFoldDB" id="A0AAV5FQR7"/>
<evidence type="ECO:0000259" key="2">
    <source>
        <dbReference type="PROSITE" id="PS51126"/>
    </source>
</evidence>
<dbReference type="PANTHER" id="PTHR16027:SF6">
    <property type="entry name" value="DILUTE DOMAIN-CONTAINING PROTEIN"/>
    <property type="match status" value="1"/>
</dbReference>
<evidence type="ECO:0000256" key="1">
    <source>
        <dbReference type="SAM" id="Phobius"/>
    </source>
</evidence>
<protein>
    <recommendedName>
        <fullName evidence="2">Dilute domain-containing protein</fullName>
    </recommendedName>
</protein>
<dbReference type="PROSITE" id="PS51126">
    <property type="entry name" value="DILUTE"/>
    <property type="match status" value="1"/>
</dbReference>
<keyword evidence="1" id="KW-1133">Transmembrane helix</keyword>
<reference evidence="3" key="2">
    <citation type="submission" date="2021-12" db="EMBL/GenBank/DDBJ databases">
        <title>Resequencing data analysis of finger millet.</title>
        <authorList>
            <person name="Hatakeyama M."/>
            <person name="Aluri S."/>
            <person name="Balachadran M.T."/>
            <person name="Sivarajan S.R."/>
            <person name="Poveda L."/>
            <person name="Shimizu-Inatsugi R."/>
            <person name="Schlapbach R."/>
            <person name="Sreeman S.M."/>
            <person name="Shimizu K.K."/>
        </authorList>
    </citation>
    <scope>NUCLEOTIDE SEQUENCE</scope>
</reference>
<feature type="domain" description="Dilute" evidence="2">
    <location>
        <begin position="158"/>
        <end position="343"/>
    </location>
</feature>
<evidence type="ECO:0000313" key="4">
    <source>
        <dbReference type="Proteomes" id="UP001054889"/>
    </source>
</evidence>
<name>A0AAV5FQR7_ELECO</name>
<gene>
    <name evidence="3" type="primary">gb26133</name>
    <name evidence="3" type="ORF">PR202_gb26133</name>
</gene>
<keyword evidence="1" id="KW-0472">Membrane</keyword>
<dbReference type="InterPro" id="IPR002710">
    <property type="entry name" value="Dilute_dom"/>
</dbReference>
<dbReference type="EMBL" id="BQKI01000094">
    <property type="protein sequence ID" value="GJN37204.1"/>
    <property type="molecule type" value="Genomic_DNA"/>
</dbReference>
<dbReference type="PANTHER" id="PTHR16027">
    <property type="entry name" value="DILUTE DOMAIN-CONTAINING PROTEIN YPR089W"/>
    <property type="match status" value="1"/>
</dbReference>
<keyword evidence="1" id="KW-0812">Transmembrane</keyword>
<accession>A0AAV5FQR7</accession>
<comment type="caution">
    <text evidence="3">The sequence shown here is derived from an EMBL/GenBank/DDBJ whole genome shotgun (WGS) entry which is preliminary data.</text>
</comment>